<feature type="non-terminal residue" evidence="2">
    <location>
        <position position="70"/>
    </location>
</feature>
<comment type="caution">
    <text evidence="2">The sequence shown here is derived from an EMBL/GenBank/DDBJ whole genome shotgun (WGS) entry which is preliminary data.</text>
</comment>
<feature type="signal peptide" evidence="1">
    <location>
        <begin position="1"/>
        <end position="21"/>
    </location>
</feature>
<name>A0A350P6Y0_9ALTE</name>
<feature type="chain" id="PRO_5016808685" evidence="1">
    <location>
        <begin position="22"/>
        <end position="70"/>
    </location>
</feature>
<keyword evidence="1" id="KW-0732">Signal</keyword>
<gene>
    <name evidence="2" type="ORF">DCW74_15085</name>
</gene>
<accession>A0A350P6Y0</accession>
<reference evidence="2 3" key="1">
    <citation type="journal article" date="2018" name="Nat. Biotechnol.">
        <title>A standardized bacterial taxonomy based on genome phylogeny substantially revises the tree of life.</title>
        <authorList>
            <person name="Parks D.H."/>
            <person name="Chuvochina M."/>
            <person name="Waite D.W."/>
            <person name="Rinke C."/>
            <person name="Skarshewski A."/>
            <person name="Chaumeil P.A."/>
            <person name="Hugenholtz P."/>
        </authorList>
    </citation>
    <scope>NUCLEOTIDE SEQUENCE [LARGE SCALE GENOMIC DNA]</scope>
    <source>
        <strain evidence="2">UBA11978</strain>
    </source>
</reference>
<dbReference type="AlphaFoldDB" id="A0A350P6Y0"/>
<evidence type="ECO:0000256" key="1">
    <source>
        <dbReference type="SAM" id="SignalP"/>
    </source>
</evidence>
<evidence type="ECO:0000313" key="3">
    <source>
        <dbReference type="Proteomes" id="UP000263517"/>
    </source>
</evidence>
<evidence type="ECO:0000313" key="2">
    <source>
        <dbReference type="EMBL" id="HAW77047.1"/>
    </source>
</evidence>
<dbReference type="Proteomes" id="UP000263517">
    <property type="component" value="Unassembled WGS sequence"/>
</dbReference>
<dbReference type="EMBL" id="DNAN01000530">
    <property type="protein sequence ID" value="HAW77047.1"/>
    <property type="molecule type" value="Genomic_DNA"/>
</dbReference>
<organism evidence="2 3">
    <name type="scientific">Alteromonas australica</name>
    <dbReference type="NCBI Taxonomy" id="589873"/>
    <lineage>
        <taxon>Bacteria</taxon>
        <taxon>Pseudomonadati</taxon>
        <taxon>Pseudomonadota</taxon>
        <taxon>Gammaproteobacteria</taxon>
        <taxon>Alteromonadales</taxon>
        <taxon>Alteromonadaceae</taxon>
        <taxon>Alteromonas/Salinimonas group</taxon>
        <taxon>Alteromonas</taxon>
    </lineage>
</organism>
<protein>
    <submittedName>
        <fullName evidence="2">Uncharacterized protein</fullName>
    </submittedName>
</protein>
<proteinExistence type="predicted"/>
<sequence>MGTRLSAGALAALFLCTPALAEEAHRLASSKTLGVEIDAMGGERWCQQRLTLSIHSQDASVYPTADFVDL</sequence>